<dbReference type="Gramene" id="PRQ47789">
    <property type="protein sequence ID" value="PRQ47789"/>
    <property type="gene ID" value="RchiOBHm_Chr2g0103531"/>
</dbReference>
<accession>A0A2P6RMX1</accession>
<gene>
    <name evidence="2" type="ORF">RchiOBHm_Chr2g0103531</name>
</gene>
<evidence type="ECO:0000313" key="2">
    <source>
        <dbReference type="EMBL" id="PRQ47789.1"/>
    </source>
</evidence>
<dbReference type="Proteomes" id="UP000238479">
    <property type="component" value="Chromosome 2"/>
</dbReference>
<organism evidence="2 3">
    <name type="scientific">Rosa chinensis</name>
    <name type="common">China rose</name>
    <dbReference type="NCBI Taxonomy" id="74649"/>
    <lineage>
        <taxon>Eukaryota</taxon>
        <taxon>Viridiplantae</taxon>
        <taxon>Streptophyta</taxon>
        <taxon>Embryophyta</taxon>
        <taxon>Tracheophyta</taxon>
        <taxon>Spermatophyta</taxon>
        <taxon>Magnoliopsida</taxon>
        <taxon>eudicotyledons</taxon>
        <taxon>Gunneridae</taxon>
        <taxon>Pentapetalae</taxon>
        <taxon>rosids</taxon>
        <taxon>fabids</taxon>
        <taxon>Rosales</taxon>
        <taxon>Rosaceae</taxon>
        <taxon>Rosoideae</taxon>
        <taxon>Rosoideae incertae sedis</taxon>
        <taxon>Rosa</taxon>
    </lineage>
</organism>
<evidence type="ECO:0000256" key="1">
    <source>
        <dbReference type="SAM" id="MobiDB-lite"/>
    </source>
</evidence>
<name>A0A2P6RMX1_ROSCH</name>
<dbReference type="AlphaFoldDB" id="A0A2P6RMX1"/>
<comment type="caution">
    <text evidence="2">The sequence shown here is derived from an EMBL/GenBank/DDBJ whole genome shotgun (WGS) entry which is preliminary data.</text>
</comment>
<sequence>MKQNRRRLEDRVLGSKSPPPPPPPPPLSLSTACPLFSASLQQPLTLLSYCLAGKSNFNQISDSQSHNFSRRLKLFTLICCLRLFLNL</sequence>
<keyword evidence="3" id="KW-1185">Reference proteome</keyword>
<evidence type="ECO:0000313" key="3">
    <source>
        <dbReference type="Proteomes" id="UP000238479"/>
    </source>
</evidence>
<dbReference type="EMBL" id="PDCK01000040">
    <property type="protein sequence ID" value="PRQ47789.1"/>
    <property type="molecule type" value="Genomic_DNA"/>
</dbReference>
<feature type="compositionally biased region" description="Basic and acidic residues" evidence="1">
    <location>
        <begin position="1"/>
        <end position="13"/>
    </location>
</feature>
<proteinExistence type="predicted"/>
<feature type="region of interest" description="Disordered" evidence="1">
    <location>
        <begin position="1"/>
        <end position="28"/>
    </location>
</feature>
<dbReference type="PROSITE" id="PS51257">
    <property type="entry name" value="PROKAR_LIPOPROTEIN"/>
    <property type="match status" value="1"/>
</dbReference>
<feature type="compositionally biased region" description="Pro residues" evidence="1">
    <location>
        <begin position="17"/>
        <end position="27"/>
    </location>
</feature>
<reference evidence="2 3" key="1">
    <citation type="journal article" date="2018" name="Nat. Genet.">
        <title>The Rosa genome provides new insights in the design of modern roses.</title>
        <authorList>
            <person name="Bendahmane M."/>
        </authorList>
    </citation>
    <scope>NUCLEOTIDE SEQUENCE [LARGE SCALE GENOMIC DNA]</scope>
    <source>
        <strain evidence="3">cv. Old Blush</strain>
    </source>
</reference>
<protein>
    <submittedName>
        <fullName evidence="2">Uncharacterized protein</fullName>
    </submittedName>
</protein>